<sequence length="101" mass="11279">MRVYSWRDIHTKGYFITQTGIATGAKPMFVKILISGRPATFGEMAKGISNCLSPRYHSPQPTSKPTRSEMKCPYADMFLSFPSTSRSNKNKRLNVCAGSLQ</sequence>
<keyword evidence="2" id="KW-1185">Reference proteome</keyword>
<dbReference type="RefSeq" id="XP_060414079.1">
    <property type="nucleotide sequence ID" value="XM_060551563.1"/>
</dbReference>
<dbReference type="EMBL" id="JAHLJV010000030">
    <property type="protein sequence ID" value="KAK1590597.1"/>
    <property type="molecule type" value="Genomic_DNA"/>
</dbReference>
<dbReference type="AlphaFoldDB" id="A0AAD8V4P0"/>
<dbReference type="Proteomes" id="UP001230504">
    <property type="component" value="Unassembled WGS sequence"/>
</dbReference>
<comment type="caution">
    <text evidence="1">The sequence shown here is derived from an EMBL/GenBank/DDBJ whole genome shotgun (WGS) entry which is preliminary data.</text>
</comment>
<gene>
    <name evidence="1" type="ORF">LY79DRAFT_214749</name>
</gene>
<proteinExistence type="predicted"/>
<organism evidence="1 2">
    <name type="scientific">Colletotrichum navitas</name>
    <dbReference type="NCBI Taxonomy" id="681940"/>
    <lineage>
        <taxon>Eukaryota</taxon>
        <taxon>Fungi</taxon>
        <taxon>Dikarya</taxon>
        <taxon>Ascomycota</taxon>
        <taxon>Pezizomycotina</taxon>
        <taxon>Sordariomycetes</taxon>
        <taxon>Hypocreomycetidae</taxon>
        <taxon>Glomerellales</taxon>
        <taxon>Glomerellaceae</taxon>
        <taxon>Colletotrichum</taxon>
        <taxon>Colletotrichum graminicola species complex</taxon>
    </lineage>
</organism>
<protein>
    <submittedName>
        <fullName evidence="1">Uncharacterized protein</fullName>
    </submittedName>
</protein>
<name>A0AAD8V4P0_9PEZI</name>
<evidence type="ECO:0000313" key="2">
    <source>
        <dbReference type="Proteomes" id="UP001230504"/>
    </source>
</evidence>
<accession>A0AAD8V4P0</accession>
<evidence type="ECO:0000313" key="1">
    <source>
        <dbReference type="EMBL" id="KAK1590597.1"/>
    </source>
</evidence>
<reference evidence="1" key="1">
    <citation type="submission" date="2021-06" db="EMBL/GenBank/DDBJ databases">
        <title>Comparative genomics, transcriptomics and evolutionary studies reveal genomic signatures of adaptation to plant cell wall in hemibiotrophic fungi.</title>
        <authorList>
            <consortium name="DOE Joint Genome Institute"/>
            <person name="Baroncelli R."/>
            <person name="Diaz J.F."/>
            <person name="Benocci T."/>
            <person name="Peng M."/>
            <person name="Battaglia E."/>
            <person name="Haridas S."/>
            <person name="Andreopoulos W."/>
            <person name="Labutti K."/>
            <person name="Pangilinan J."/>
            <person name="Floch G.L."/>
            <person name="Makela M.R."/>
            <person name="Henrissat B."/>
            <person name="Grigoriev I.V."/>
            <person name="Crouch J.A."/>
            <person name="De Vries R.P."/>
            <person name="Sukno S.A."/>
            <person name="Thon M.R."/>
        </authorList>
    </citation>
    <scope>NUCLEOTIDE SEQUENCE</scope>
    <source>
        <strain evidence="1">CBS 125086</strain>
    </source>
</reference>
<dbReference type="GeneID" id="85435803"/>